<dbReference type="PROSITE" id="PS50238">
    <property type="entry name" value="RHOGAP"/>
    <property type="match status" value="1"/>
</dbReference>
<evidence type="ECO:0000313" key="7">
    <source>
        <dbReference type="Proteomes" id="UP000326759"/>
    </source>
</evidence>
<dbReference type="Gene3D" id="3.30.530.20">
    <property type="match status" value="1"/>
</dbReference>
<dbReference type="AlphaFoldDB" id="A0A5N5SUS7"/>
<dbReference type="GO" id="GO:0008289">
    <property type="term" value="F:lipid binding"/>
    <property type="evidence" value="ECO:0007669"/>
    <property type="project" value="InterPro"/>
</dbReference>
<dbReference type="SUPFAM" id="SSF48350">
    <property type="entry name" value="GTPase activation domain, GAP"/>
    <property type="match status" value="1"/>
</dbReference>
<feature type="domain" description="START" evidence="5">
    <location>
        <begin position="568"/>
        <end position="732"/>
    </location>
</feature>
<keyword evidence="1" id="KW-0343">GTPase activation</keyword>
<dbReference type="Pfam" id="PF00620">
    <property type="entry name" value="RhoGAP"/>
    <property type="match status" value="1"/>
</dbReference>
<dbReference type="EMBL" id="SEYY01020018">
    <property type="protein sequence ID" value="KAB7497675.1"/>
    <property type="molecule type" value="Genomic_DNA"/>
</dbReference>
<evidence type="ECO:0000259" key="4">
    <source>
        <dbReference type="PROSITE" id="PS50238"/>
    </source>
</evidence>
<dbReference type="InterPro" id="IPR023393">
    <property type="entry name" value="START-like_dom_sf"/>
</dbReference>
<dbReference type="Proteomes" id="UP000326759">
    <property type="component" value="Unassembled WGS sequence"/>
</dbReference>
<organism evidence="6 7">
    <name type="scientific">Armadillidium nasatum</name>
    <dbReference type="NCBI Taxonomy" id="96803"/>
    <lineage>
        <taxon>Eukaryota</taxon>
        <taxon>Metazoa</taxon>
        <taxon>Ecdysozoa</taxon>
        <taxon>Arthropoda</taxon>
        <taxon>Crustacea</taxon>
        <taxon>Multicrustacea</taxon>
        <taxon>Malacostraca</taxon>
        <taxon>Eumalacostraca</taxon>
        <taxon>Peracarida</taxon>
        <taxon>Isopoda</taxon>
        <taxon>Oniscidea</taxon>
        <taxon>Crinocheta</taxon>
        <taxon>Armadillidiidae</taxon>
        <taxon>Armadillidium</taxon>
    </lineage>
</organism>
<protein>
    <submittedName>
        <fullName evidence="6">Alpha-L-fucosidase</fullName>
    </submittedName>
</protein>
<reference evidence="6 7" key="1">
    <citation type="journal article" date="2019" name="PLoS Biol.">
        <title>Sex chromosomes control vertical transmission of feminizing Wolbachia symbionts in an isopod.</title>
        <authorList>
            <person name="Becking T."/>
            <person name="Chebbi M.A."/>
            <person name="Giraud I."/>
            <person name="Moumen B."/>
            <person name="Laverre T."/>
            <person name="Caubet Y."/>
            <person name="Peccoud J."/>
            <person name="Gilbert C."/>
            <person name="Cordaux R."/>
        </authorList>
    </citation>
    <scope>NUCLEOTIDE SEQUENCE [LARGE SCALE GENOMIC DNA]</scope>
    <source>
        <strain evidence="6">ANa2</strain>
        <tissue evidence="6">Whole body excluding digestive tract and cuticle</tissue>
    </source>
</reference>
<evidence type="ECO:0000256" key="1">
    <source>
        <dbReference type="ARBA" id="ARBA00022468"/>
    </source>
</evidence>
<dbReference type="Pfam" id="PF01852">
    <property type="entry name" value="START"/>
    <property type="match status" value="1"/>
</dbReference>
<dbReference type="OrthoDB" id="10003330at2759"/>
<evidence type="ECO:0000259" key="5">
    <source>
        <dbReference type="PROSITE" id="PS50848"/>
    </source>
</evidence>
<dbReference type="GO" id="GO:0030036">
    <property type="term" value="P:actin cytoskeleton organization"/>
    <property type="evidence" value="ECO:0007669"/>
    <property type="project" value="TreeGrafter"/>
</dbReference>
<dbReference type="InterPro" id="IPR002913">
    <property type="entry name" value="START_lipid-bd_dom"/>
</dbReference>
<dbReference type="GO" id="GO:0005096">
    <property type="term" value="F:GTPase activator activity"/>
    <property type="evidence" value="ECO:0007669"/>
    <property type="project" value="UniProtKB-KW"/>
</dbReference>
<feature type="non-terminal residue" evidence="6">
    <location>
        <position position="1"/>
    </location>
</feature>
<comment type="caution">
    <text evidence="6">The sequence shown here is derived from an EMBL/GenBank/DDBJ whole genome shotgun (WGS) entry which is preliminary data.</text>
</comment>
<keyword evidence="2" id="KW-0597">Phosphoprotein</keyword>
<sequence length="732" mass="83639">VLDENLMKARITELGCVSLSSDETSQVQLSSGTNIYHRNSYDHSDTRMDSNYLGDIRIVKGEDSSSLASDQSQASTPMFRSRRRKRFWRRGFSGDVVGTTFSGDDTPNVGNMSCAYSDSECSPKTWRHRLSNSGPSKFEVLTQCREALKENKKPSLRHVSSLTYGRESHKKREDYISNMNKVVRKSMDETSTTRPSELRQNSEARLSIYDNVPLVICNKSYFDYHSESTAAGKGAVERWHSFNRKSSSVSAFQRSGNQIYGLSVGQMNHVRKRALLRLTALMERHCPSHRSSWNWELPKFIKKIKSPDYKDKAVFGIPLQVINQRTGYPLPVGIQRALTHLKNHCIDQVGLFRKPGVRSRIQNLRDLHETESDICYFDFGAFDIADMVKTYFRELPEVLLTNKLSEIFIIICQYLPVSVRLEALQCVMLMMPDENREVLMYLLYFLSHMAANSHLNQMTESNLAVCMAPSLFFLNMGSSSSSPLRKKTLGTPEQKDLHDNKAAHQCLTLMIQEVNQLQCLPVEMLSNCRFSFLDLSQPVSLEDLGSASNVSYACNEGESYWIAYMRACIDSLLRESKDKARGWMHINYPDPVVEVCYRKVGDGHPLRLWKVTTDVEAPPTELLNRVLRERHLWDDTLLKWRVVKRLNKEAEVFQYMCNSMPPRPPLDYCVLRCWKTDFGKGLCVIVETSVEHTDAPPLPDSTRGIVLASRYLIQPCGSGKSRITNISRIDMR</sequence>
<evidence type="ECO:0000313" key="6">
    <source>
        <dbReference type="EMBL" id="KAB7497675.1"/>
    </source>
</evidence>
<feature type="domain" description="Rho-GAP" evidence="4">
    <location>
        <begin position="317"/>
        <end position="518"/>
    </location>
</feature>
<dbReference type="PROSITE" id="PS50848">
    <property type="entry name" value="START"/>
    <property type="match status" value="1"/>
</dbReference>
<dbReference type="Gene3D" id="1.10.555.10">
    <property type="entry name" value="Rho GTPase activation protein"/>
    <property type="match status" value="1"/>
</dbReference>
<feature type="region of interest" description="Disordered" evidence="3">
    <location>
        <begin position="158"/>
        <end position="179"/>
    </location>
</feature>
<dbReference type="SMART" id="SM00324">
    <property type="entry name" value="RhoGAP"/>
    <property type="match status" value="1"/>
</dbReference>
<accession>A0A5N5SUS7</accession>
<dbReference type="SUPFAM" id="SSF55961">
    <property type="entry name" value="Bet v1-like"/>
    <property type="match status" value="1"/>
</dbReference>
<evidence type="ECO:0000256" key="2">
    <source>
        <dbReference type="ARBA" id="ARBA00022553"/>
    </source>
</evidence>
<evidence type="ECO:0000256" key="3">
    <source>
        <dbReference type="SAM" id="MobiDB-lite"/>
    </source>
</evidence>
<dbReference type="InterPro" id="IPR008936">
    <property type="entry name" value="Rho_GTPase_activation_prot"/>
</dbReference>
<feature type="compositionally biased region" description="Basic and acidic residues" evidence="3">
    <location>
        <begin position="166"/>
        <end position="175"/>
    </location>
</feature>
<dbReference type="PANTHER" id="PTHR12659">
    <property type="entry name" value="RHO-TYPE GTPASE ACTIVATING PROTEIN"/>
    <property type="match status" value="1"/>
</dbReference>
<keyword evidence="7" id="KW-1185">Reference proteome</keyword>
<proteinExistence type="predicted"/>
<dbReference type="GO" id="GO:0007165">
    <property type="term" value="P:signal transduction"/>
    <property type="evidence" value="ECO:0007669"/>
    <property type="project" value="InterPro"/>
</dbReference>
<gene>
    <name evidence="6" type="ORF">Anas_09660</name>
</gene>
<dbReference type="GO" id="GO:0035023">
    <property type="term" value="P:regulation of Rho protein signal transduction"/>
    <property type="evidence" value="ECO:0007669"/>
    <property type="project" value="TreeGrafter"/>
</dbReference>
<dbReference type="PANTHER" id="PTHR12659:SF7">
    <property type="entry name" value="CROSSVEINLESS C, ISOFORM C"/>
    <property type="match status" value="1"/>
</dbReference>
<dbReference type="InterPro" id="IPR000198">
    <property type="entry name" value="RhoGAP_dom"/>
</dbReference>
<dbReference type="SMART" id="SM00234">
    <property type="entry name" value="START"/>
    <property type="match status" value="1"/>
</dbReference>
<name>A0A5N5SUS7_9CRUS</name>